<gene>
    <name evidence="3" type="ORF">DC487_01480</name>
</gene>
<proteinExistence type="predicted"/>
<dbReference type="Pfam" id="PF18003">
    <property type="entry name" value="DUF3823_C"/>
    <property type="match status" value="1"/>
</dbReference>
<feature type="domain" description="DUF3823" evidence="2">
    <location>
        <begin position="122"/>
        <end position="223"/>
    </location>
</feature>
<dbReference type="EMBL" id="QDKG01000001">
    <property type="protein sequence ID" value="PVH26327.1"/>
    <property type="molecule type" value="Genomic_DNA"/>
</dbReference>
<dbReference type="OrthoDB" id="1433240at2"/>
<dbReference type="Gene3D" id="2.60.40.2060">
    <property type="match status" value="1"/>
</dbReference>
<reference evidence="3 4" key="1">
    <citation type="submission" date="2018-04" db="EMBL/GenBank/DDBJ databases">
        <title>Sphingobacterium cortibacter sp. nov.</title>
        <authorList>
            <person name="Li Y."/>
        </authorList>
    </citation>
    <scope>NUCLEOTIDE SEQUENCE [LARGE SCALE GENOMIC DNA]</scope>
    <source>
        <strain evidence="3 4">2c-3</strain>
    </source>
</reference>
<dbReference type="Pfam" id="PF12866">
    <property type="entry name" value="DUF3823"/>
    <property type="match status" value="1"/>
</dbReference>
<dbReference type="SUPFAM" id="SSF159275">
    <property type="entry name" value="PA1994-like"/>
    <property type="match status" value="1"/>
</dbReference>
<evidence type="ECO:0000313" key="4">
    <source>
        <dbReference type="Proteomes" id="UP000245627"/>
    </source>
</evidence>
<dbReference type="AlphaFoldDB" id="A0A2T8HLL8"/>
<feature type="domain" description="DUF3823" evidence="1">
    <location>
        <begin position="30"/>
        <end position="119"/>
    </location>
</feature>
<dbReference type="Gene3D" id="2.60.40.1120">
    <property type="entry name" value="Carboxypeptidase-like, regulatory domain"/>
    <property type="match status" value="1"/>
</dbReference>
<evidence type="ECO:0000259" key="1">
    <source>
        <dbReference type="Pfam" id="PF12866"/>
    </source>
</evidence>
<sequence>MMKKILYILPILTALTIVSCGLDNRDEPESTIRGRVVYNGEAVGVRGTGEAVQLQLFQDGYELTNPVPVYVTQDGTFEIKIFDGEYKLVTRNNNGPWVNDRDTTVVRLQGMTDVDINVTPLFTLSNVSLALNGTSLSASFQANEVTQGWDIDYATIVVGRTSFVDDVSYTVRRDLRDIDTGVLTTELVDLTENADFKNGRALYARIGLRAAGKDQSIYSQVVKLR</sequence>
<accession>A0A2T8HLL8</accession>
<protein>
    <recommendedName>
        <fullName evidence="5">DUF3823 domain-containing protein</fullName>
    </recommendedName>
</protein>
<name>A0A2T8HLL8_9SPHI</name>
<evidence type="ECO:0000313" key="3">
    <source>
        <dbReference type="EMBL" id="PVH26327.1"/>
    </source>
</evidence>
<organism evidence="3 4">
    <name type="scientific">Sphingobacterium corticibacter</name>
    <dbReference type="NCBI Taxonomy" id="2171749"/>
    <lineage>
        <taxon>Bacteria</taxon>
        <taxon>Pseudomonadati</taxon>
        <taxon>Bacteroidota</taxon>
        <taxon>Sphingobacteriia</taxon>
        <taxon>Sphingobacteriales</taxon>
        <taxon>Sphingobacteriaceae</taxon>
        <taxon>Sphingobacterium</taxon>
    </lineage>
</organism>
<comment type="caution">
    <text evidence="3">The sequence shown here is derived from an EMBL/GenBank/DDBJ whole genome shotgun (WGS) entry which is preliminary data.</text>
</comment>
<dbReference type="PROSITE" id="PS51257">
    <property type="entry name" value="PROKAR_LIPOPROTEIN"/>
    <property type="match status" value="1"/>
</dbReference>
<dbReference type="InterPro" id="IPR024278">
    <property type="entry name" value="DUF3823_N"/>
</dbReference>
<dbReference type="RefSeq" id="WP_116774193.1">
    <property type="nucleotide sequence ID" value="NZ_QDKG01000001.1"/>
</dbReference>
<evidence type="ECO:0008006" key="5">
    <source>
        <dbReference type="Google" id="ProtNLM"/>
    </source>
</evidence>
<evidence type="ECO:0000259" key="2">
    <source>
        <dbReference type="Pfam" id="PF18003"/>
    </source>
</evidence>
<dbReference type="Proteomes" id="UP000245627">
    <property type="component" value="Unassembled WGS sequence"/>
</dbReference>
<dbReference type="InterPro" id="IPR041186">
    <property type="entry name" value="DUF3823_C"/>
</dbReference>
<keyword evidence="4" id="KW-1185">Reference proteome</keyword>